<dbReference type="STRING" id="415747.SAMN03097708_01915"/>
<dbReference type="RefSeq" id="WP_245688286.1">
    <property type="nucleotide sequence ID" value="NZ_FMWD01000005.1"/>
</dbReference>
<evidence type="ECO:0000313" key="2">
    <source>
        <dbReference type="Proteomes" id="UP000199648"/>
    </source>
</evidence>
<accession>A0A1G5QE01</accession>
<dbReference type="Proteomes" id="UP000199648">
    <property type="component" value="Unassembled WGS sequence"/>
</dbReference>
<dbReference type="NCBIfam" id="TIGR02807">
    <property type="entry name" value="cas6_cmx6"/>
    <property type="match status" value="1"/>
</dbReference>
<dbReference type="InterPro" id="IPR014174">
    <property type="entry name" value="CRISPR-assoc_prot_Cas6/Cmx6"/>
</dbReference>
<dbReference type="EMBL" id="FMWD01000005">
    <property type="protein sequence ID" value="SCZ59730.1"/>
    <property type="molecule type" value="Genomic_DNA"/>
</dbReference>
<reference evidence="1 2" key="1">
    <citation type="submission" date="2016-10" db="EMBL/GenBank/DDBJ databases">
        <authorList>
            <person name="de Groot N.N."/>
        </authorList>
    </citation>
    <scope>NUCLEOTIDE SEQUENCE [LARGE SCALE GENOMIC DNA]</scope>
    <source>
        <strain evidence="1 2">HLD2</strain>
    </source>
</reference>
<dbReference type="Pfam" id="PF09559">
    <property type="entry name" value="Cas6"/>
    <property type="match status" value="1"/>
</dbReference>
<keyword evidence="2" id="KW-1185">Reference proteome</keyword>
<proteinExistence type="predicted"/>
<sequence>MSIYWREDEEQEEFVVPEDVLDVAFDMRCRALPVDHADALYQAICEALPWFDAVEAAGLHLIHGAESGNGWERPEDSDELLYLSRRTKLTLRLPREQVEEAEALTGQTLRVAGYDMTLGKPTRRPLSTHSALYSRHVVSDPAEDEEAFLQRSVEELKAIGVRFKKILCGKMHVFRTTDGEVITRSLFVADLSREDAVRLQEQGVGPGRKRGFGVFIPHKTVTKK</sequence>
<dbReference type="AlphaFoldDB" id="A0A1G5QE01"/>
<evidence type="ECO:0000313" key="1">
    <source>
        <dbReference type="EMBL" id="SCZ59730.1"/>
    </source>
</evidence>
<gene>
    <name evidence="1" type="ORF">SAMN03097708_01915</name>
</gene>
<organism evidence="1 2">
    <name type="scientific">Thiohalomonas denitrificans</name>
    <dbReference type="NCBI Taxonomy" id="415747"/>
    <lineage>
        <taxon>Bacteria</taxon>
        <taxon>Pseudomonadati</taxon>
        <taxon>Pseudomonadota</taxon>
        <taxon>Gammaproteobacteria</taxon>
        <taxon>Thiohalomonadales</taxon>
        <taxon>Thiohalomonadaceae</taxon>
        <taxon>Thiohalomonas</taxon>
    </lineage>
</organism>
<protein>
    <submittedName>
        <fullName evidence="1">CRISPR-associated protein Cas6, subtype MYXAN</fullName>
    </submittedName>
</protein>
<name>A0A1G5QE01_9GAMM</name>